<dbReference type="Proteomes" id="UP000182427">
    <property type="component" value="Chromosome I"/>
</dbReference>
<reference evidence="2 3" key="1">
    <citation type="submission" date="2016-10" db="EMBL/GenBank/DDBJ databases">
        <authorList>
            <person name="de Groot N.N."/>
        </authorList>
    </citation>
    <scope>NUCLEOTIDE SEQUENCE [LARGE SCALE GENOMIC DNA]</scope>
    <source>
        <strain evidence="2 3">GAS232</strain>
    </source>
</reference>
<dbReference type="RefSeq" id="WP_172838367.1">
    <property type="nucleotide sequence ID" value="NZ_LT629690.1"/>
</dbReference>
<sequence length="156" mass="17363">MNRNPMRWTVLPVLLGVATTLAASAPTPFTNQSKPMKAHVRILAVSSSSHQSFAGNQEIYLADVSTKDNEHQFVKLIDQYPGFGLPIRPDLLRSQQVFEMEVTREPECDAHASDIYLRPGDSVLYDGSVRDTLNTHAADAIPCYKTLHQTIKLAKK</sequence>
<keyword evidence="1" id="KW-0732">Signal</keyword>
<feature type="chain" id="PRO_5009242531" evidence="1">
    <location>
        <begin position="23"/>
        <end position="156"/>
    </location>
</feature>
<protein>
    <submittedName>
        <fullName evidence="2">Uncharacterized protein</fullName>
    </submittedName>
</protein>
<accession>A0A1G7R4N7</accession>
<evidence type="ECO:0000256" key="1">
    <source>
        <dbReference type="SAM" id="SignalP"/>
    </source>
</evidence>
<dbReference type="AlphaFoldDB" id="A0A1G7R4N7"/>
<evidence type="ECO:0000313" key="2">
    <source>
        <dbReference type="EMBL" id="SDG05684.1"/>
    </source>
</evidence>
<organism evidence="2 3">
    <name type="scientific">Terriglobus roseus</name>
    <dbReference type="NCBI Taxonomy" id="392734"/>
    <lineage>
        <taxon>Bacteria</taxon>
        <taxon>Pseudomonadati</taxon>
        <taxon>Acidobacteriota</taxon>
        <taxon>Terriglobia</taxon>
        <taxon>Terriglobales</taxon>
        <taxon>Acidobacteriaceae</taxon>
        <taxon>Terriglobus</taxon>
    </lineage>
</organism>
<keyword evidence="3" id="KW-1185">Reference proteome</keyword>
<dbReference type="EMBL" id="LT629690">
    <property type="protein sequence ID" value="SDG05684.1"/>
    <property type="molecule type" value="Genomic_DNA"/>
</dbReference>
<proteinExistence type="predicted"/>
<feature type="signal peptide" evidence="1">
    <location>
        <begin position="1"/>
        <end position="22"/>
    </location>
</feature>
<name>A0A1G7R4N7_9BACT</name>
<evidence type="ECO:0000313" key="3">
    <source>
        <dbReference type="Proteomes" id="UP000182427"/>
    </source>
</evidence>
<gene>
    <name evidence="2" type="ORF">SAMN05444167_4127</name>
</gene>